<dbReference type="Pfam" id="PF00673">
    <property type="entry name" value="Ribosomal_L5_C"/>
    <property type="match status" value="1"/>
</dbReference>
<dbReference type="SUPFAM" id="SSF55282">
    <property type="entry name" value="RL5-like"/>
    <property type="match status" value="1"/>
</dbReference>
<feature type="domain" description="Large ribosomal subunit protein uL5 N-terminal" evidence="6">
    <location>
        <begin position="187"/>
        <end position="241"/>
    </location>
</feature>
<evidence type="ECO:0000256" key="5">
    <source>
        <dbReference type="SAM" id="MobiDB-lite"/>
    </source>
</evidence>
<evidence type="ECO:0000259" key="6">
    <source>
        <dbReference type="Pfam" id="PF00281"/>
    </source>
</evidence>
<proteinExistence type="inferred from homology"/>
<dbReference type="Gene3D" id="3.30.1440.10">
    <property type="match status" value="1"/>
</dbReference>
<dbReference type="InterPro" id="IPR031310">
    <property type="entry name" value="Ribosomal_uL5_N"/>
</dbReference>
<name>A0A9P4Q8B1_9PEZI</name>
<dbReference type="GO" id="GO:0006412">
    <property type="term" value="P:translation"/>
    <property type="evidence" value="ECO:0007669"/>
    <property type="project" value="InterPro"/>
</dbReference>
<feature type="compositionally biased region" description="Low complexity" evidence="5">
    <location>
        <begin position="12"/>
        <end position="27"/>
    </location>
</feature>
<dbReference type="FunFam" id="3.30.1440.10:FF:000001">
    <property type="entry name" value="50S ribosomal protein L5"/>
    <property type="match status" value="1"/>
</dbReference>
<organism evidence="8 9">
    <name type="scientific">Polychaeton citri CBS 116435</name>
    <dbReference type="NCBI Taxonomy" id="1314669"/>
    <lineage>
        <taxon>Eukaryota</taxon>
        <taxon>Fungi</taxon>
        <taxon>Dikarya</taxon>
        <taxon>Ascomycota</taxon>
        <taxon>Pezizomycotina</taxon>
        <taxon>Dothideomycetes</taxon>
        <taxon>Dothideomycetidae</taxon>
        <taxon>Capnodiales</taxon>
        <taxon>Capnodiaceae</taxon>
        <taxon>Polychaeton</taxon>
    </lineage>
</organism>
<accession>A0A9P4Q8B1</accession>
<evidence type="ECO:0000313" key="8">
    <source>
        <dbReference type="EMBL" id="KAF2721330.1"/>
    </source>
</evidence>
<dbReference type="InterPro" id="IPR002132">
    <property type="entry name" value="Ribosomal_uL5"/>
</dbReference>
<keyword evidence="2 8" id="KW-0689">Ribosomal protein</keyword>
<dbReference type="InterPro" id="IPR031309">
    <property type="entry name" value="Ribosomal_uL5_C"/>
</dbReference>
<sequence>MTLQEVSTGLWRRLASSASRTSRVANAQQQQRRHQSTAVSQELEDLEKSSFIAGEQPTTEPQFDPLSRSRGRKRRLPASRYQFRPPKYYRGPLHPHQPPPASDPSSRAFIPGPFSLPRLKQTYDDTIASDLMTLSYTHYPPGYTHAQKGDRLRSWDGESPYYKNRQLRGPRGGEVLKLLRKPITFRNVPELKRITVHSMASGVIDHGSSYLHTAGMVMQAITGVRAQAHAAKKSVASFGIRQGKYLSVTCELQGEAMYHFLSKVVDVVMPKLKDWKGVKGSSGDSSGNIAFGLTGEEVATFPEIEVNYDMYPPKMIPGCHIIVHTSATNDKDARMLLSSIGIPFYGKLIN</sequence>
<evidence type="ECO:0000256" key="4">
    <source>
        <dbReference type="ARBA" id="ARBA00040368"/>
    </source>
</evidence>
<dbReference type="InterPro" id="IPR022803">
    <property type="entry name" value="Ribosomal_uL5_dom_sf"/>
</dbReference>
<dbReference type="AlphaFoldDB" id="A0A9P4Q8B1"/>
<dbReference type="Proteomes" id="UP000799441">
    <property type="component" value="Unassembled WGS sequence"/>
</dbReference>
<dbReference type="GO" id="GO:0003735">
    <property type="term" value="F:structural constituent of ribosome"/>
    <property type="evidence" value="ECO:0007669"/>
    <property type="project" value="InterPro"/>
</dbReference>
<feature type="domain" description="Large ribosomal subunit protein uL5 C-terminal" evidence="7">
    <location>
        <begin position="247"/>
        <end position="344"/>
    </location>
</feature>
<feature type="region of interest" description="Disordered" evidence="5">
    <location>
        <begin position="1"/>
        <end position="111"/>
    </location>
</feature>
<dbReference type="Pfam" id="PF00281">
    <property type="entry name" value="Ribosomal_L5"/>
    <property type="match status" value="1"/>
</dbReference>
<comment type="caution">
    <text evidence="8">The sequence shown here is derived from an EMBL/GenBank/DDBJ whole genome shotgun (WGS) entry which is preliminary data.</text>
</comment>
<evidence type="ECO:0000256" key="2">
    <source>
        <dbReference type="ARBA" id="ARBA00022980"/>
    </source>
</evidence>
<evidence type="ECO:0000256" key="1">
    <source>
        <dbReference type="ARBA" id="ARBA00008553"/>
    </source>
</evidence>
<dbReference type="GO" id="GO:0005840">
    <property type="term" value="C:ribosome"/>
    <property type="evidence" value="ECO:0007669"/>
    <property type="project" value="UniProtKB-KW"/>
</dbReference>
<dbReference type="EMBL" id="MU003791">
    <property type="protein sequence ID" value="KAF2721330.1"/>
    <property type="molecule type" value="Genomic_DNA"/>
</dbReference>
<keyword evidence="9" id="KW-1185">Reference proteome</keyword>
<evidence type="ECO:0000259" key="7">
    <source>
        <dbReference type="Pfam" id="PF00673"/>
    </source>
</evidence>
<dbReference type="GO" id="GO:1990904">
    <property type="term" value="C:ribonucleoprotein complex"/>
    <property type="evidence" value="ECO:0007669"/>
    <property type="project" value="UniProtKB-KW"/>
</dbReference>
<dbReference type="PANTHER" id="PTHR11994">
    <property type="entry name" value="60S RIBOSOMAL PROTEIN L11-RELATED"/>
    <property type="match status" value="1"/>
</dbReference>
<dbReference type="OrthoDB" id="539541at2759"/>
<evidence type="ECO:0000256" key="3">
    <source>
        <dbReference type="ARBA" id="ARBA00023274"/>
    </source>
</evidence>
<protein>
    <recommendedName>
        <fullName evidence="4">Large ribosomal subunit protein uL5m</fullName>
    </recommendedName>
</protein>
<gene>
    <name evidence="8" type="ORF">K431DRAFT_284940</name>
</gene>
<keyword evidence="3" id="KW-0687">Ribonucleoprotein</keyword>
<evidence type="ECO:0000313" key="9">
    <source>
        <dbReference type="Proteomes" id="UP000799441"/>
    </source>
</evidence>
<comment type="similarity">
    <text evidence="1">Belongs to the universal ribosomal protein uL5 family.</text>
</comment>
<reference evidence="8" key="1">
    <citation type="journal article" date="2020" name="Stud. Mycol.">
        <title>101 Dothideomycetes genomes: a test case for predicting lifestyles and emergence of pathogens.</title>
        <authorList>
            <person name="Haridas S."/>
            <person name="Albert R."/>
            <person name="Binder M."/>
            <person name="Bloem J."/>
            <person name="Labutti K."/>
            <person name="Salamov A."/>
            <person name="Andreopoulos B."/>
            <person name="Baker S."/>
            <person name="Barry K."/>
            <person name="Bills G."/>
            <person name="Bluhm B."/>
            <person name="Cannon C."/>
            <person name="Castanera R."/>
            <person name="Culley D."/>
            <person name="Daum C."/>
            <person name="Ezra D."/>
            <person name="Gonzalez J."/>
            <person name="Henrissat B."/>
            <person name="Kuo A."/>
            <person name="Liang C."/>
            <person name="Lipzen A."/>
            <person name="Lutzoni F."/>
            <person name="Magnuson J."/>
            <person name="Mondo S."/>
            <person name="Nolan M."/>
            <person name="Ohm R."/>
            <person name="Pangilinan J."/>
            <person name="Park H.-J."/>
            <person name="Ramirez L."/>
            <person name="Alfaro M."/>
            <person name="Sun H."/>
            <person name="Tritt A."/>
            <person name="Yoshinaga Y."/>
            <person name="Zwiers L.-H."/>
            <person name="Turgeon B."/>
            <person name="Goodwin S."/>
            <person name="Spatafora J."/>
            <person name="Crous P."/>
            <person name="Grigoriev I."/>
        </authorList>
    </citation>
    <scope>NUCLEOTIDE SEQUENCE</scope>
    <source>
        <strain evidence="8">CBS 116435</strain>
    </source>
</reference>